<feature type="compositionally biased region" description="Low complexity" evidence="1">
    <location>
        <begin position="173"/>
        <end position="188"/>
    </location>
</feature>
<dbReference type="GO" id="GO:0005085">
    <property type="term" value="F:guanyl-nucleotide exchange factor activity"/>
    <property type="evidence" value="ECO:0007669"/>
    <property type="project" value="InterPro"/>
</dbReference>
<dbReference type="Gene3D" id="6.10.140.1000">
    <property type="match status" value="1"/>
</dbReference>
<reference evidence="2 3" key="1">
    <citation type="submission" date="2023-03" db="EMBL/GenBank/DDBJ databases">
        <title>Genome insight into feeding habits of ladybird beetles.</title>
        <authorList>
            <person name="Li H.-S."/>
            <person name="Huang Y.-H."/>
            <person name="Pang H."/>
        </authorList>
    </citation>
    <scope>NUCLEOTIDE SEQUENCE [LARGE SCALE GENOMIC DNA]</scope>
    <source>
        <strain evidence="2">SYSU_2023b</strain>
        <tissue evidence="2">Whole body</tissue>
    </source>
</reference>
<organism evidence="2 3">
    <name type="scientific">Henosepilachna vigintioctopunctata</name>
    <dbReference type="NCBI Taxonomy" id="420089"/>
    <lineage>
        <taxon>Eukaryota</taxon>
        <taxon>Metazoa</taxon>
        <taxon>Ecdysozoa</taxon>
        <taxon>Arthropoda</taxon>
        <taxon>Hexapoda</taxon>
        <taxon>Insecta</taxon>
        <taxon>Pterygota</taxon>
        <taxon>Neoptera</taxon>
        <taxon>Endopterygota</taxon>
        <taxon>Coleoptera</taxon>
        <taxon>Polyphaga</taxon>
        <taxon>Cucujiformia</taxon>
        <taxon>Coccinelloidea</taxon>
        <taxon>Coccinellidae</taxon>
        <taxon>Epilachninae</taxon>
        <taxon>Epilachnini</taxon>
        <taxon>Henosepilachna</taxon>
    </lineage>
</organism>
<dbReference type="GO" id="GO:0005829">
    <property type="term" value="C:cytosol"/>
    <property type="evidence" value="ECO:0007669"/>
    <property type="project" value="TreeGrafter"/>
</dbReference>
<dbReference type="GO" id="GO:0006897">
    <property type="term" value="P:endocytosis"/>
    <property type="evidence" value="ECO:0007669"/>
    <property type="project" value="TreeGrafter"/>
</dbReference>
<evidence type="ECO:0000313" key="2">
    <source>
        <dbReference type="EMBL" id="KAK9877893.1"/>
    </source>
</evidence>
<dbReference type="PANTHER" id="PTHR13196:SF14">
    <property type="entry name" value="UDENN DOMAIN-CONTAINING PROTEIN"/>
    <property type="match status" value="1"/>
</dbReference>
<dbReference type="InterPro" id="IPR040032">
    <property type="entry name" value="DENND1A/B/C"/>
</dbReference>
<dbReference type="Proteomes" id="UP001431783">
    <property type="component" value="Unassembled WGS sequence"/>
</dbReference>
<dbReference type="PANTHER" id="PTHR13196">
    <property type="entry name" value="DENN DOMAIN-CONTAINING"/>
    <property type="match status" value="1"/>
</dbReference>
<dbReference type="GO" id="GO:1901981">
    <property type="term" value="F:phosphatidylinositol phosphate binding"/>
    <property type="evidence" value="ECO:0007669"/>
    <property type="project" value="TreeGrafter"/>
</dbReference>
<evidence type="ECO:0000256" key="1">
    <source>
        <dbReference type="SAM" id="MobiDB-lite"/>
    </source>
</evidence>
<evidence type="ECO:0008006" key="4">
    <source>
        <dbReference type="Google" id="ProtNLM"/>
    </source>
</evidence>
<comment type="caution">
    <text evidence="2">The sequence shown here is derived from an EMBL/GenBank/DDBJ whole genome shotgun (WGS) entry which is preliminary data.</text>
</comment>
<keyword evidence="3" id="KW-1185">Reference proteome</keyword>
<gene>
    <name evidence="2" type="ORF">WA026_020119</name>
</gene>
<protein>
    <recommendedName>
        <fullName evidence="4">DENN domain-containing protein 1A</fullName>
    </recommendedName>
</protein>
<proteinExistence type="predicted"/>
<dbReference type="AlphaFoldDB" id="A0AAW1UBB0"/>
<feature type="compositionally biased region" description="Polar residues" evidence="1">
    <location>
        <begin position="119"/>
        <end position="142"/>
    </location>
</feature>
<dbReference type="EMBL" id="JARQZJ010000044">
    <property type="protein sequence ID" value="KAK9877893.1"/>
    <property type="molecule type" value="Genomic_DNA"/>
</dbReference>
<dbReference type="GO" id="GO:0032456">
    <property type="term" value="P:endocytic recycling"/>
    <property type="evidence" value="ECO:0007669"/>
    <property type="project" value="TreeGrafter"/>
</dbReference>
<name>A0AAW1UBB0_9CUCU</name>
<evidence type="ECO:0000313" key="3">
    <source>
        <dbReference type="Proteomes" id="UP001431783"/>
    </source>
</evidence>
<accession>A0AAW1UBB0</accession>
<sequence length="460" mass="51258">MRPASLKPFVREMLNLQIFRQFIEERLTMLNNGLGFSDEFEVETFKLSEKSSSKLKQQYKEWTTVMKSEGKEFFKTVKDKANPAVKSAVRTVKGGGKGVKNAYKGLRFRLKEGEPVPHNLSSSTGDEMTSTKPRSAPSSPTSSKRRLAALSVPTTTYRKETSIPFKSSPFERSYSPLSPSSQPQSPEEGQSRSESPDLIREVQDLLNFRLELSPGDRSLKPNRSLDNFKQISPPFPSNSRNRGGGSGNSYPIRGGPVCALPNLICTDSENRNIKSAEDIFSPLSFLPPPRAPPPPIRDLFDTSAFVIGDGSNENGDPLFYVTNQHSVDIVKLSPPVNSAIRKHKKNDEAEDLIRLDSTSDEMDDFDPLKSPQQSPNTSFLHRHTYKIPPSISNPLYSYNSPLKTNGNIQCSTTSREDQNLLREYGLDLRSFSNVQNTIMGFDTSASSSSVNSQSHWTTFD</sequence>
<feature type="region of interest" description="Disordered" evidence="1">
    <location>
        <begin position="213"/>
        <end position="250"/>
    </location>
</feature>
<feature type="region of interest" description="Disordered" evidence="1">
    <location>
        <begin position="110"/>
        <end position="196"/>
    </location>
</feature>